<dbReference type="Gene3D" id="2.150.10.10">
    <property type="entry name" value="Serralysin-like metalloprotease, C-terminal"/>
    <property type="match status" value="2"/>
</dbReference>
<proteinExistence type="predicted"/>
<evidence type="ECO:0000313" key="4">
    <source>
        <dbReference type="Proteomes" id="UP000624279"/>
    </source>
</evidence>
<dbReference type="EMBL" id="JACOGA010000004">
    <property type="protein sequence ID" value="MBC3873049.1"/>
    <property type="molecule type" value="Genomic_DNA"/>
</dbReference>
<dbReference type="PANTHER" id="PTHR38340">
    <property type="entry name" value="S-LAYER PROTEIN"/>
    <property type="match status" value="1"/>
</dbReference>
<dbReference type="InterPro" id="IPR001343">
    <property type="entry name" value="Hemolysn_Ca-bd"/>
</dbReference>
<gene>
    <name evidence="3" type="ORF">H8K55_05580</name>
</gene>
<dbReference type="InterPro" id="IPR050557">
    <property type="entry name" value="RTX_toxin/Mannuronan_C5-epim"/>
</dbReference>
<keyword evidence="2" id="KW-0964">Secreted</keyword>
<protein>
    <recommendedName>
        <fullName evidence="5">Hemolysin type calcium-binding protein</fullName>
    </recommendedName>
</protein>
<evidence type="ECO:0000256" key="2">
    <source>
        <dbReference type="ARBA" id="ARBA00022525"/>
    </source>
</evidence>
<dbReference type="Pfam" id="PF00353">
    <property type="entry name" value="HemolysinCabind"/>
    <property type="match status" value="2"/>
</dbReference>
<dbReference type="PANTHER" id="PTHR38340:SF1">
    <property type="entry name" value="S-LAYER PROTEIN"/>
    <property type="match status" value="1"/>
</dbReference>
<reference evidence="3 4" key="1">
    <citation type="submission" date="2020-08" db="EMBL/GenBank/DDBJ databases">
        <title>Novel species isolated from subtropical streams in China.</title>
        <authorList>
            <person name="Lu H."/>
        </authorList>
    </citation>
    <scope>NUCLEOTIDE SEQUENCE [LARGE SCALE GENOMIC DNA]</scope>
    <source>
        <strain evidence="3 4">LX15W</strain>
    </source>
</reference>
<comment type="caution">
    <text evidence="3">The sequence shown here is derived from an EMBL/GenBank/DDBJ whole genome shotgun (WGS) entry which is preliminary data.</text>
</comment>
<comment type="subcellular location">
    <subcellularLocation>
        <location evidence="1">Secreted</location>
    </subcellularLocation>
</comment>
<keyword evidence="4" id="KW-1185">Reference proteome</keyword>
<dbReference type="PRINTS" id="PR00313">
    <property type="entry name" value="CABNDNGRPT"/>
</dbReference>
<dbReference type="SUPFAM" id="SSF51120">
    <property type="entry name" value="beta-Roll"/>
    <property type="match status" value="1"/>
</dbReference>
<dbReference type="InterPro" id="IPR011049">
    <property type="entry name" value="Serralysin-like_metalloprot_C"/>
</dbReference>
<evidence type="ECO:0000313" key="3">
    <source>
        <dbReference type="EMBL" id="MBC3873049.1"/>
    </source>
</evidence>
<name>A0ABR6Y8U6_9BURK</name>
<organism evidence="3 4">
    <name type="scientific">Undibacterium flavidum</name>
    <dbReference type="NCBI Taxonomy" id="2762297"/>
    <lineage>
        <taxon>Bacteria</taxon>
        <taxon>Pseudomonadati</taxon>
        <taxon>Pseudomonadota</taxon>
        <taxon>Betaproteobacteria</taxon>
        <taxon>Burkholderiales</taxon>
        <taxon>Oxalobacteraceae</taxon>
        <taxon>Undibacterium</taxon>
    </lineage>
</organism>
<dbReference type="InterPro" id="IPR018511">
    <property type="entry name" value="Hemolysin-typ_Ca-bd_CS"/>
</dbReference>
<evidence type="ECO:0000256" key="1">
    <source>
        <dbReference type="ARBA" id="ARBA00004613"/>
    </source>
</evidence>
<evidence type="ECO:0008006" key="5">
    <source>
        <dbReference type="Google" id="ProtNLM"/>
    </source>
</evidence>
<dbReference type="PROSITE" id="PS00330">
    <property type="entry name" value="HEMOLYSIN_CALCIUM"/>
    <property type="match status" value="2"/>
</dbReference>
<sequence length="210" mass="21958">MKKGFGMAKISRTQYGTDGDDEMLGTALDDTIYGGAGEDYIAGGDGNDRLYGGLDTDFLSGGKGNDSLFGGDGIDILAGGAGNNILAGGYDMDLFLLRIDSTLFFGSGHFEPNSVDTIVDYVPGVDKFFIGVLSLVSDGPANLPESAFVSGYGAVAHDADDRLIYDRSTGNLYWDDNGNAPGGSVLIAKLLGAPNLQYTDIYAFNVTAQT</sequence>
<accession>A0ABR6Y8U6</accession>
<dbReference type="Proteomes" id="UP000624279">
    <property type="component" value="Unassembled WGS sequence"/>
</dbReference>